<organism evidence="1 2">
    <name type="scientific">Zobellella aerophila</name>
    <dbReference type="NCBI Taxonomy" id="870480"/>
    <lineage>
        <taxon>Bacteria</taxon>
        <taxon>Pseudomonadati</taxon>
        <taxon>Pseudomonadota</taxon>
        <taxon>Gammaproteobacteria</taxon>
        <taxon>Aeromonadales</taxon>
        <taxon>Aeromonadaceae</taxon>
        <taxon>Zobellella</taxon>
    </lineage>
</organism>
<dbReference type="Proteomes" id="UP001500795">
    <property type="component" value="Unassembled WGS sequence"/>
</dbReference>
<reference evidence="2" key="1">
    <citation type="journal article" date="2019" name="Int. J. Syst. Evol. Microbiol.">
        <title>The Global Catalogue of Microorganisms (GCM) 10K type strain sequencing project: providing services to taxonomists for standard genome sequencing and annotation.</title>
        <authorList>
            <consortium name="The Broad Institute Genomics Platform"/>
            <consortium name="The Broad Institute Genome Sequencing Center for Infectious Disease"/>
            <person name="Wu L."/>
            <person name="Ma J."/>
        </authorList>
    </citation>
    <scope>NUCLEOTIDE SEQUENCE [LARGE SCALE GENOMIC DNA]</scope>
    <source>
        <strain evidence="2">JCM 17110</strain>
    </source>
</reference>
<comment type="caution">
    <text evidence="1">The sequence shown here is derived from an EMBL/GenBank/DDBJ whole genome shotgun (WGS) entry which is preliminary data.</text>
</comment>
<keyword evidence="2" id="KW-1185">Reference proteome</keyword>
<protein>
    <submittedName>
        <fullName evidence="1">Uncharacterized protein</fullName>
    </submittedName>
</protein>
<proteinExistence type="predicted"/>
<evidence type="ECO:0000313" key="2">
    <source>
        <dbReference type="Proteomes" id="UP001500795"/>
    </source>
</evidence>
<dbReference type="RefSeq" id="WP_344959473.1">
    <property type="nucleotide sequence ID" value="NZ_BAABCX010000005.1"/>
</dbReference>
<name>A0ABP6W8N6_9GAMM</name>
<sequence length="60" mass="7084">MPTRFNKKPRSNAGFFVCSLFVTNRERCLPHFFIRDSLLPIFMHYNIQLILSGWIVAQVL</sequence>
<evidence type="ECO:0000313" key="1">
    <source>
        <dbReference type="EMBL" id="GAA3547680.1"/>
    </source>
</evidence>
<dbReference type="EMBL" id="BAABCX010000005">
    <property type="protein sequence ID" value="GAA3547680.1"/>
    <property type="molecule type" value="Genomic_DNA"/>
</dbReference>
<gene>
    <name evidence="1" type="ORF">GCM10022394_29710</name>
</gene>
<accession>A0ABP6W8N6</accession>